<dbReference type="InterPro" id="IPR000209">
    <property type="entry name" value="Peptidase_S8/S53_dom"/>
</dbReference>
<evidence type="ECO:0000256" key="2">
    <source>
        <dbReference type="ARBA" id="ARBA00022670"/>
    </source>
</evidence>
<keyword evidence="3 5" id="KW-0378">Hydrolase</keyword>
<dbReference type="SUPFAM" id="SSF52743">
    <property type="entry name" value="Subtilisin-like"/>
    <property type="match status" value="1"/>
</dbReference>
<dbReference type="InterPro" id="IPR036852">
    <property type="entry name" value="Peptidase_S8/S53_dom_sf"/>
</dbReference>
<evidence type="ECO:0000259" key="7">
    <source>
        <dbReference type="Pfam" id="PF00082"/>
    </source>
</evidence>
<feature type="active site" description="Charge relay system" evidence="5">
    <location>
        <position position="241"/>
    </location>
</feature>
<dbReference type="InterPro" id="IPR023827">
    <property type="entry name" value="Peptidase_S8_Asp-AS"/>
</dbReference>
<dbReference type="PROSITE" id="PS00138">
    <property type="entry name" value="SUBTILASE_SER"/>
    <property type="match status" value="1"/>
</dbReference>
<keyword evidence="4 5" id="KW-0720">Serine protease</keyword>
<evidence type="ECO:0000256" key="3">
    <source>
        <dbReference type="ARBA" id="ARBA00022801"/>
    </source>
</evidence>
<gene>
    <name evidence="8" type="ORF">HNR21_003883</name>
</gene>
<dbReference type="EMBL" id="JACJII010000001">
    <property type="protein sequence ID" value="MBA9005001.1"/>
    <property type="molecule type" value="Genomic_DNA"/>
</dbReference>
<dbReference type="PRINTS" id="PR00723">
    <property type="entry name" value="SUBTILISIN"/>
</dbReference>
<feature type="active site" description="Charge relay system" evidence="5">
    <location>
        <position position="455"/>
    </location>
</feature>
<evidence type="ECO:0000256" key="6">
    <source>
        <dbReference type="RuleBase" id="RU003355"/>
    </source>
</evidence>
<sequence length="538" mass="56898">MAAFPSRLPHGSGTEMVLEPDLLLISLAPERAPAAADLGRLLGGAGLVPEETRPQAAPGPREEINQAGRRVWARTPDGRPVGDAQVTALAEAPAVEWVGPVYRIGDVPGQGGLVAPLPYVLIIRPRDDLAARRLRETLPRRNLRFSSELSEHLPGFQYWTVSDPARWNAFDLRDTVQSEYGELVEDVRFEIMPMVTPLTFAPDDPLFDRQWNMARIEAGGRGWTGWDVTTGTRQIVVCVLDTGVDQTHPDLTLAGPGVELAGMTAPGAPRNGPSIGHGTACAGICAASIGNGAGVAGVAGGCRILPVAFVGWTDVEVARGIGWAVDNGARVISMSFGQYAPGDGMSPTGWDFTVIDPAIERAVGRGVVLCAATGNENHGVINRYPARHPRVIACGASDMVDERKSPNSPDQEPWGSNFGPGVSVVAPGVRVPTTDIQGGGGYQDGDYVDRFNGTSAATPHVAGLAALLLSTAPGLTPAQVREVIERSADKVGAHPYATERGFPHGTRNQEMGHGRINVLEALRLLLYPAAVSITDLLH</sequence>
<dbReference type="GO" id="GO:0004252">
    <property type="term" value="F:serine-type endopeptidase activity"/>
    <property type="evidence" value="ECO:0007669"/>
    <property type="project" value="UniProtKB-UniRule"/>
</dbReference>
<dbReference type="InterPro" id="IPR050131">
    <property type="entry name" value="Peptidase_S8_subtilisin-like"/>
</dbReference>
<keyword evidence="2 5" id="KW-0645">Protease</keyword>
<dbReference type="RefSeq" id="WP_182706303.1">
    <property type="nucleotide sequence ID" value="NZ_JACJII010000001.1"/>
</dbReference>
<dbReference type="Proteomes" id="UP000539313">
    <property type="component" value="Unassembled WGS sequence"/>
</dbReference>
<dbReference type="InterPro" id="IPR023828">
    <property type="entry name" value="Peptidase_S8_Ser-AS"/>
</dbReference>
<dbReference type="AlphaFoldDB" id="A0A7W3MZY2"/>
<comment type="caution">
    <text evidence="8">The sequence shown here is derived from an EMBL/GenBank/DDBJ whole genome shotgun (WGS) entry which is preliminary data.</text>
</comment>
<reference evidence="8 9" key="1">
    <citation type="submission" date="2020-08" db="EMBL/GenBank/DDBJ databases">
        <title>Sequencing the genomes of 1000 actinobacteria strains.</title>
        <authorList>
            <person name="Klenk H.-P."/>
        </authorList>
    </citation>
    <scope>NUCLEOTIDE SEQUENCE [LARGE SCALE GENOMIC DNA]</scope>
    <source>
        <strain evidence="8 9">DSM 45823</strain>
    </source>
</reference>
<dbReference type="PANTHER" id="PTHR43806:SF11">
    <property type="entry name" value="CEREVISIN-RELATED"/>
    <property type="match status" value="1"/>
</dbReference>
<name>A0A7W3MZY2_9ACTN</name>
<keyword evidence="9" id="KW-1185">Reference proteome</keyword>
<evidence type="ECO:0000313" key="8">
    <source>
        <dbReference type="EMBL" id="MBA9005001.1"/>
    </source>
</evidence>
<evidence type="ECO:0000256" key="1">
    <source>
        <dbReference type="ARBA" id="ARBA00011073"/>
    </source>
</evidence>
<proteinExistence type="inferred from homology"/>
<evidence type="ECO:0000256" key="5">
    <source>
        <dbReference type="PROSITE-ProRule" id="PRU01240"/>
    </source>
</evidence>
<comment type="similarity">
    <text evidence="1 5 6">Belongs to the peptidase S8 family.</text>
</comment>
<feature type="domain" description="Peptidase S8/S53" evidence="7">
    <location>
        <begin position="233"/>
        <end position="498"/>
    </location>
</feature>
<dbReference type="GO" id="GO:0006508">
    <property type="term" value="P:proteolysis"/>
    <property type="evidence" value="ECO:0007669"/>
    <property type="project" value="UniProtKB-KW"/>
</dbReference>
<dbReference type="PROSITE" id="PS00136">
    <property type="entry name" value="SUBTILASE_ASP"/>
    <property type="match status" value="1"/>
</dbReference>
<dbReference type="InterPro" id="IPR015500">
    <property type="entry name" value="Peptidase_S8_subtilisin-rel"/>
</dbReference>
<dbReference type="Pfam" id="PF00082">
    <property type="entry name" value="Peptidase_S8"/>
    <property type="match status" value="1"/>
</dbReference>
<dbReference type="Gene3D" id="3.40.50.200">
    <property type="entry name" value="Peptidase S8/S53 domain"/>
    <property type="match status" value="1"/>
</dbReference>
<evidence type="ECO:0000256" key="4">
    <source>
        <dbReference type="ARBA" id="ARBA00022825"/>
    </source>
</evidence>
<dbReference type="PANTHER" id="PTHR43806">
    <property type="entry name" value="PEPTIDASE S8"/>
    <property type="match status" value="1"/>
</dbReference>
<evidence type="ECO:0000313" key="9">
    <source>
        <dbReference type="Proteomes" id="UP000539313"/>
    </source>
</evidence>
<dbReference type="PROSITE" id="PS51892">
    <property type="entry name" value="SUBTILASE"/>
    <property type="match status" value="1"/>
</dbReference>
<protein>
    <submittedName>
        <fullName evidence="8">Subtilisin family serine protease</fullName>
    </submittedName>
</protein>
<organism evidence="8 9">
    <name type="scientific">Thermomonospora cellulosilytica</name>
    <dbReference type="NCBI Taxonomy" id="1411118"/>
    <lineage>
        <taxon>Bacteria</taxon>
        <taxon>Bacillati</taxon>
        <taxon>Actinomycetota</taxon>
        <taxon>Actinomycetes</taxon>
        <taxon>Streptosporangiales</taxon>
        <taxon>Thermomonosporaceae</taxon>
        <taxon>Thermomonospora</taxon>
    </lineage>
</organism>
<feature type="active site" description="Charge relay system" evidence="5">
    <location>
        <position position="277"/>
    </location>
</feature>
<accession>A0A7W3MZY2</accession>